<dbReference type="InterPro" id="IPR001633">
    <property type="entry name" value="EAL_dom"/>
</dbReference>
<accession>A0A254TAC5</accession>
<dbReference type="AlphaFoldDB" id="A0A254TAC5"/>
<reference evidence="2 3" key="1">
    <citation type="submission" date="2016-02" db="EMBL/GenBank/DDBJ databases">
        <authorList>
            <person name="Wen L."/>
            <person name="He K."/>
            <person name="Yang H."/>
        </authorList>
    </citation>
    <scope>NUCLEOTIDE SEQUENCE [LARGE SCALE GENOMIC DNA]</scope>
    <source>
        <strain evidence="2 3">TSA40</strain>
    </source>
</reference>
<dbReference type="PROSITE" id="PS50883">
    <property type="entry name" value="EAL"/>
    <property type="match status" value="1"/>
</dbReference>
<gene>
    <name evidence="2" type="ORF">AYR66_08865</name>
</gene>
<dbReference type="EMBL" id="LSTO01000001">
    <property type="protein sequence ID" value="OWW19600.1"/>
    <property type="molecule type" value="Genomic_DNA"/>
</dbReference>
<dbReference type="Gene3D" id="3.20.20.450">
    <property type="entry name" value="EAL domain"/>
    <property type="match status" value="1"/>
</dbReference>
<dbReference type="SMART" id="SM00052">
    <property type="entry name" value="EAL"/>
    <property type="match status" value="1"/>
</dbReference>
<comment type="caution">
    <text evidence="2">The sequence shown here is derived from an EMBL/GenBank/DDBJ whole genome shotgun (WGS) entry which is preliminary data.</text>
</comment>
<dbReference type="SUPFAM" id="SSF141868">
    <property type="entry name" value="EAL domain-like"/>
    <property type="match status" value="1"/>
</dbReference>
<dbReference type="InterPro" id="IPR050706">
    <property type="entry name" value="Cyclic-di-GMP_PDE-like"/>
</dbReference>
<dbReference type="RefSeq" id="WP_088706507.1">
    <property type="nucleotide sequence ID" value="NZ_LSTO01000001.1"/>
</dbReference>
<dbReference type="Pfam" id="PF00563">
    <property type="entry name" value="EAL"/>
    <property type="match status" value="1"/>
</dbReference>
<feature type="domain" description="EAL" evidence="1">
    <location>
        <begin position="10"/>
        <end position="255"/>
    </location>
</feature>
<dbReference type="GO" id="GO:0071111">
    <property type="term" value="F:cyclic-guanylate-specific phosphodiesterase activity"/>
    <property type="evidence" value="ECO:0007669"/>
    <property type="project" value="InterPro"/>
</dbReference>
<name>A0A254TAC5_9BURK</name>
<keyword evidence="3" id="KW-1185">Reference proteome</keyword>
<dbReference type="PANTHER" id="PTHR33121:SF15">
    <property type="entry name" value="BLUE LIGHT- AND TEMPERATURE-REGULATED ANTIREPRESSOR BLUF"/>
    <property type="match status" value="1"/>
</dbReference>
<dbReference type="Proteomes" id="UP000197535">
    <property type="component" value="Unassembled WGS sequence"/>
</dbReference>
<evidence type="ECO:0000259" key="1">
    <source>
        <dbReference type="PROSITE" id="PS50883"/>
    </source>
</evidence>
<organism evidence="2 3">
    <name type="scientific">Noviherbaspirillum denitrificans</name>
    <dbReference type="NCBI Taxonomy" id="1968433"/>
    <lineage>
        <taxon>Bacteria</taxon>
        <taxon>Pseudomonadati</taxon>
        <taxon>Pseudomonadota</taxon>
        <taxon>Betaproteobacteria</taxon>
        <taxon>Burkholderiales</taxon>
        <taxon>Oxalobacteraceae</taxon>
        <taxon>Noviherbaspirillum</taxon>
    </lineage>
</organism>
<dbReference type="InterPro" id="IPR035919">
    <property type="entry name" value="EAL_sf"/>
</dbReference>
<proteinExistence type="predicted"/>
<sequence length="255" mass="27853">MRGIFTEPFRPAGCEECRNPAALGFDFTMAFQPIMDLETMRPFAYEALVRGLNGEGAGFVLGQVDDGNRYRFDQACRVKAIELAAGLGMHRIASCHLSINFLPNAIYRPETCIRSTLEACARFGFPSDRLMFEVTEGERVEDGPHLVGIFNDYRKRGFLTAIDDFGAGYAGLNLLATFQPHVLKLDMELTRDIDGSAVRQAIVAGIALTAGKLNITLVAEGVETAGERDTLHALGIKYQQGYLFARPAVGALPLA</sequence>
<protein>
    <submittedName>
        <fullName evidence="2">Diguanylate phosphodiesterase</fullName>
    </submittedName>
</protein>
<dbReference type="OrthoDB" id="9813903at2"/>
<evidence type="ECO:0000313" key="2">
    <source>
        <dbReference type="EMBL" id="OWW19600.1"/>
    </source>
</evidence>
<evidence type="ECO:0000313" key="3">
    <source>
        <dbReference type="Proteomes" id="UP000197535"/>
    </source>
</evidence>
<dbReference type="PANTHER" id="PTHR33121">
    <property type="entry name" value="CYCLIC DI-GMP PHOSPHODIESTERASE PDEF"/>
    <property type="match status" value="1"/>
</dbReference>
<dbReference type="CDD" id="cd01948">
    <property type="entry name" value="EAL"/>
    <property type="match status" value="1"/>
</dbReference>